<keyword evidence="1" id="KW-0732">Signal</keyword>
<organism evidence="2 3">
    <name type="scientific">Flagellimonas flava</name>
    <dbReference type="NCBI Taxonomy" id="570519"/>
    <lineage>
        <taxon>Bacteria</taxon>
        <taxon>Pseudomonadati</taxon>
        <taxon>Bacteroidota</taxon>
        <taxon>Flavobacteriia</taxon>
        <taxon>Flavobacteriales</taxon>
        <taxon>Flavobacteriaceae</taxon>
        <taxon>Flagellimonas</taxon>
    </lineage>
</organism>
<evidence type="ECO:0000313" key="2">
    <source>
        <dbReference type="EMBL" id="SHG94938.1"/>
    </source>
</evidence>
<evidence type="ECO:0000313" key="3">
    <source>
        <dbReference type="Proteomes" id="UP000184532"/>
    </source>
</evidence>
<sequence length="399" mass="44243">MKMRKLALYALVCGWVFLNVNCGKDDDPNTTSDDVNPPVSEVFYNITQTTINDDAYTAPGELSFLYSLNNGGSYTAEIPKDLSKGDELWVKINNGEVDIYEEDFYFDWSGSSIAPADTESDVAKFVIKESDLTISASVTDKVELLVSNRDTGQFYVLDLTDGGLTPAFTAMKTVEEPLIRIRGVVYNYNDGQLYVSTTSFGADRSKLYSIDPTNFQAKLRNENNDENDNKIWEKITDLIISPENSILATLEIQFPFVSALASFDSSGLLNESIDFNGDDFPCCGLGLTYGGSNQEIIVGTGNLDQIKIYKSNLTLTELEVMVLTMEGFSNENPVDYEIRNLIHNDSGIIYALLHEFSETTNTHIAQVDLENNKLIHIHQIGTGGQQRYNGLAAIPAYAF</sequence>
<accession>A0A1M5NZM1</accession>
<protein>
    <submittedName>
        <fullName evidence="2">Uncharacterized protein</fullName>
    </submittedName>
</protein>
<proteinExistence type="predicted"/>
<feature type="chain" id="PRO_5013019657" evidence="1">
    <location>
        <begin position="23"/>
        <end position="399"/>
    </location>
</feature>
<dbReference type="Proteomes" id="UP000184532">
    <property type="component" value="Unassembled WGS sequence"/>
</dbReference>
<gene>
    <name evidence="2" type="ORF">SAMN04488116_2989</name>
</gene>
<dbReference type="AlphaFoldDB" id="A0A1M5NZM1"/>
<dbReference type="OrthoDB" id="1428455at2"/>
<dbReference type="SUPFAM" id="SSF63825">
    <property type="entry name" value="YWTD domain"/>
    <property type="match status" value="1"/>
</dbReference>
<name>A0A1M5NZM1_9FLAO</name>
<keyword evidence="3" id="KW-1185">Reference proteome</keyword>
<dbReference type="EMBL" id="FQWL01000006">
    <property type="protein sequence ID" value="SHG94938.1"/>
    <property type="molecule type" value="Genomic_DNA"/>
</dbReference>
<evidence type="ECO:0000256" key="1">
    <source>
        <dbReference type="SAM" id="SignalP"/>
    </source>
</evidence>
<feature type="signal peptide" evidence="1">
    <location>
        <begin position="1"/>
        <end position="22"/>
    </location>
</feature>
<reference evidence="3" key="1">
    <citation type="submission" date="2016-11" db="EMBL/GenBank/DDBJ databases">
        <authorList>
            <person name="Varghese N."/>
            <person name="Submissions S."/>
        </authorList>
    </citation>
    <scope>NUCLEOTIDE SEQUENCE [LARGE SCALE GENOMIC DNA]</scope>
    <source>
        <strain evidence="3">DSM 22638</strain>
    </source>
</reference>